<evidence type="ECO:0000313" key="2">
    <source>
        <dbReference type="EMBL" id="TFY98923.1"/>
    </source>
</evidence>
<evidence type="ECO:0000259" key="1">
    <source>
        <dbReference type="PROSITE" id="PS51462"/>
    </source>
</evidence>
<evidence type="ECO:0000313" key="3">
    <source>
        <dbReference type="Proteomes" id="UP000297839"/>
    </source>
</evidence>
<name>A0A4Z0BKG5_9BURK</name>
<dbReference type="InterPro" id="IPR000086">
    <property type="entry name" value="NUDIX_hydrolase_dom"/>
</dbReference>
<dbReference type="EMBL" id="SMLK01000005">
    <property type="protein sequence ID" value="TFY98923.1"/>
    <property type="molecule type" value="Genomic_DNA"/>
</dbReference>
<comment type="caution">
    <text evidence="2">The sequence shown here is derived from an EMBL/GenBank/DDBJ whole genome shotgun (WGS) entry which is preliminary data.</text>
</comment>
<reference evidence="2 3" key="1">
    <citation type="submission" date="2019-03" db="EMBL/GenBank/DDBJ databases">
        <title>Ramlibacter sp. 18x22-1, whole genome shotgun sequence.</title>
        <authorList>
            <person name="Zhang X."/>
            <person name="Feng G."/>
            <person name="Zhu H."/>
        </authorList>
    </citation>
    <scope>NUCLEOTIDE SEQUENCE [LARGE SCALE GENOMIC DNA]</scope>
    <source>
        <strain evidence="2 3">18x22-1</strain>
    </source>
</reference>
<dbReference type="Pfam" id="PF00293">
    <property type="entry name" value="NUDIX"/>
    <property type="match status" value="1"/>
</dbReference>
<dbReference type="CDD" id="cd03676">
    <property type="entry name" value="NUDIX_Tnr3_like"/>
    <property type="match status" value="1"/>
</dbReference>
<dbReference type="GO" id="GO:0003824">
    <property type="term" value="F:catalytic activity"/>
    <property type="evidence" value="ECO:0007669"/>
    <property type="project" value="UniProtKB-ARBA"/>
</dbReference>
<gene>
    <name evidence="2" type="ORF">EZ216_15250</name>
</gene>
<dbReference type="AlphaFoldDB" id="A0A4Z0BKG5"/>
<protein>
    <submittedName>
        <fullName evidence="2">NUDIX domain-containing protein</fullName>
    </submittedName>
</protein>
<dbReference type="SUPFAM" id="SSF55811">
    <property type="entry name" value="Nudix"/>
    <property type="match status" value="1"/>
</dbReference>
<organism evidence="2 3">
    <name type="scientific">Ramlibacter humi</name>
    <dbReference type="NCBI Taxonomy" id="2530451"/>
    <lineage>
        <taxon>Bacteria</taxon>
        <taxon>Pseudomonadati</taxon>
        <taxon>Pseudomonadota</taxon>
        <taxon>Betaproteobacteria</taxon>
        <taxon>Burkholderiales</taxon>
        <taxon>Comamonadaceae</taxon>
        <taxon>Ramlibacter</taxon>
    </lineage>
</organism>
<sequence>MSGLLPREWVAGVQARLHRPPERPRVPLLWRGEPIGSVEPELVRDVLRRAPSWQGRWMLRAKAAELGNGALTPLMAELAATLRDLGLSHVWRDEQLAVCDARGAELGTVERAVVRPLGVATRAVHLVGLSPDGRHWVQQRAFSKANDPGLWDTLMGGMVPSRQSVEEALARETWEEAGLRMGQLRDVARGGQVVRRSPTPDGPHGYVVEAIDWYRCTVPEGVVPANQDGEVERFELLASAELQARLLASGFTLEASAIYAQALAA</sequence>
<dbReference type="PROSITE" id="PS51462">
    <property type="entry name" value="NUDIX"/>
    <property type="match status" value="1"/>
</dbReference>
<dbReference type="RefSeq" id="WP_135250642.1">
    <property type="nucleotide sequence ID" value="NZ_SMLK01000005.1"/>
</dbReference>
<accession>A0A4Z0BKG5</accession>
<dbReference type="Gene3D" id="3.90.79.10">
    <property type="entry name" value="Nucleoside Triphosphate Pyrophosphohydrolase"/>
    <property type="match status" value="1"/>
</dbReference>
<dbReference type="InterPro" id="IPR015797">
    <property type="entry name" value="NUDIX_hydrolase-like_dom_sf"/>
</dbReference>
<proteinExistence type="predicted"/>
<feature type="domain" description="Nudix hydrolase" evidence="1">
    <location>
        <begin position="119"/>
        <end position="260"/>
    </location>
</feature>
<dbReference type="OrthoDB" id="5621792at2"/>
<dbReference type="Proteomes" id="UP000297839">
    <property type="component" value="Unassembled WGS sequence"/>
</dbReference>
<keyword evidence="3" id="KW-1185">Reference proteome</keyword>